<sequence>MQSMNLDQLSVRDMDALEALINDWIGESRWFISDRKNPQARILHSYPLTMDASSCTILLIVRSANTDYFVPVTLNITDPNLLSNLAQYPQAVLGYLDLNGRNLMVTDACEHPDGQIALLQACFGQLAVPSLSGTALRGELKDLPPFASVAKLRSEQSNTSIIYKFTTPDSANSAGIILKLFRIVQPGTNPDVELLGALDKTGIGVVPKQYGHAQIARSSTDANLTADVLVAQEFLTDAKDAWQVFQAELAKSTSILENLDPIFSLGTITADIHHHLASIFPTAKIDAAAKIATREKWSAQTALAIAAAPKLAQYEQQISAIFDAAIAVDWPDAQRIHGDYHLGQVLDVPDRGWIALDFEGEPLKPLPERTQLSLALRDVAGMLRSFSYAAGAAELNGKPSSATHAWAEAATMQFLAGYGQLSTAEATLLTALVLDKSLYEVVYEATYRPRWLQIPIQGIAQIIG</sequence>
<dbReference type="InterPro" id="IPR011009">
    <property type="entry name" value="Kinase-like_dom_sf"/>
</dbReference>
<dbReference type="SUPFAM" id="SSF56112">
    <property type="entry name" value="Protein kinase-like (PK-like)"/>
    <property type="match status" value="1"/>
</dbReference>
<evidence type="ECO:0000313" key="2">
    <source>
        <dbReference type="Proteomes" id="UP001266099"/>
    </source>
</evidence>
<dbReference type="EC" id="2.4.1.18" evidence="1"/>
<keyword evidence="1" id="KW-0328">Glycosyltransferase</keyword>
<reference evidence="1 2" key="1">
    <citation type="submission" date="2023-07" db="EMBL/GenBank/DDBJ databases">
        <title>Sequencing the genomes of 1000 actinobacteria strains.</title>
        <authorList>
            <person name="Klenk H.-P."/>
        </authorList>
    </citation>
    <scope>NUCLEOTIDE SEQUENCE [LARGE SCALE GENOMIC DNA]</scope>
    <source>
        <strain evidence="1 2">DSM 15539</strain>
    </source>
</reference>
<dbReference type="Proteomes" id="UP001266099">
    <property type="component" value="Unassembled WGS sequence"/>
</dbReference>
<dbReference type="Gene3D" id="3.90.1200.10">
    <property type="match status" value="1"/>
</dbReference>
<gene>
    <name evidence="1" type="ORF">J2S36_001539</name>
</gene>
<name>A0ABU1T3N0_9ACTO</name>
<protein>
    <submittedName>
        <fullName evidence="1">1,4-alpha-glucan branching enzyme</fullName>
        <ecNumber evidence="1">2.4.1.18</ecNumber>
    </submittedName>
</protein>
<comment type="caution">
    <text evidence="1">The sequence shown here is derived from an EMBL/GenBank/DDBJ whole genome shotgun (WGS) entry which is preliminary data.</text>
</comment>
<dbReference type="RefSeq" id="WP_309957125.1">
    <property type="nucleotide sequence ID" value="NZ_JAVDUJ010000001.1"/>
</dbReference>
<accession>A0ABU1T3N0</accession>
<keyword evidence="1" id="KW-0808">Transferase</keyword>
<evidence type="ECO:0000313" key="1">
    <source>
        <dbReference type="EMBL" id="MDR6939996.1"/>
    </source>
</evidence>
<organism evidence="1 2">
    <name type="scientific">Arcanobacterium hippocoleae</name>
    <dbReference type="NCBI Taxonomy" id="149017"/>
    <lineage>
        <taxon>Bacteria</taxon>
        <taxon>Bacillati</taxon>
        <taxon>Actinomycetota</taxon>
        <taxon>Actinomycetes</taxon>
        <taxon>Actinomycetales</taxon>
        <taxon>Actinomycetaceae</taxon>
        <taxon>Arcanobacterium</taxon>
    </lineage>
</organism>
<proteinExistence type="predicted"/>
<dbReference type="EMBL" id="JAVDUJ010000001">
    <property type="protein sequence ID" value="MDR6939996.1"/>
    <property type="molecule type" value="Genomic_DNA"/>
</dbReference>
<dbReference type="GO" id="GO:0003844">
    <property type="term" value="F:1,4-alpha-glucan branching enzyme activity"/>
    <property type="evidence" value="ECO:0007669"/>
    <property type="project" value="UniProtKB-EC"/>
</dbReference>
<keyword evidence="2" id="KW-1185">Reference proteome</keyword>